<evidence type="ECO:0000256" key="2">
    <source>
        <dbReference type="SAM" id="MobiDB-lite"/>
    </source>
</evidence>
<name>A0A2C6DJV7_9GAMM</name>
<dbReference type="EMBL" id="CAADJA010000002">
    <property type="protein sequence ID" value="VFS47117.1"/>
    <property type="molecule type" value="Genomic_DNA"/>
</dbReference>
<proteinExistence type="predicted"/>
<keyword evidence="5" id="KW-1185">Reference proteome</keyword>
<evidence type="ECO:0000313" key="6">
    <source>
        <dbReference type="Proteomes" id="UP000373449"/>
    </source>
</evidence>
<protein>
    <submittedName>
        <fullName evidence="3">Uncharacterized protein</fullName>
    </submittedName>
</protein>
<dbReference type="RefSeq" id="WP_029096205.1">
    <property type="nucleotide sequence ID" value="NZ_CAADJA010000002.1"/>
</dbReference>
<evidence type="ECO:0000256" key="1">
    <source>
        <dbReference type="SAM" id="Coils"/>
    </source>
</evidence>
<organism evidence="3 5">
    <name type="scientific">Budvicia aquatica</name>
    <dbReference type="NCBI Taxonomy" id="82979"/>
    <lineage>
        <taxon>Bacteria</taxon>
        <taxon>Pseudomonadati</taxon>
        <taxon>Pseudomonadota</taxon>
        <taxon>Gammaproteobacteria</taxon>
        <taxon>Enterobacterales</taxon>
        <taxon>Budviciaceae</taxon>
        <taxon>Budvicia</taxon>
    </lineage>
</organism>
<evidence type="ECO:0000313" key="3">
    <source>
        <dbReference type="EMBL" id="PHI28983.1"/>
    </source>
</evidence>
<gene>
    <name evidence="3" type="ORF">CRN84_06465</name>
    <name evidence="4" type="ORF">NCTC12282_02052</name>
</gene>
<accession>A0A2C6DJV7</accession>
<evidence type="ECO:0000313" key="4">
    <source>
        <dbReference type="EMBL" id="VFS47117.1"/>
    </source>
</evidence>
<sequence length="372" mass="42443">MKKLVILILIPLLQACGDSDTELPYIKAKSAYTCAQYNESRAYGDIGTQNRIKLATMQQLDESYIGSTKIENYYRSNYTNNRKVFASDMNDVISYHLVFEKKLNDTCLNKSDISLSDAMTISINKLYTELSTQPQLATCQSYIDNKISYNDILVEAKKVQEYHILSPVKKIINTPNYGEKIIKENLIKDCETNPQRRLWSLFISIASNLRIEIDKKESEIRTQEREKEKLEYEIKNYATSLFSRDDANCSSYENQYKLSQRSDGNQKLFKEGLNGTIADVALHLKSHQKEVFDKLFSDNPDKIALKILDTCQGIVRDPNSPGYRLTGAYHGPEFNGKSQLVSVLASLPDLPPENPSEAKRGPIRPLVLPERR</sequence>
<evidence type="ECO:0000313" key="5">
    <source>
        <dbReference type="Proteomes" id="UP000224974"/>
    </source>
</evidence>
<dbReference type="OrthoDB" id="5941127at2"/>
<dbReference type="PROSITE" id="PS51257">
    <property type="entry name" value="PROKAR_LIPOPROTEIN"/>
    <property type="match status" value="1"/>
</dbReference>
<keyword evidence="1" id="KW-0175">Coiled coil</keyword>
<reference evidence="3" key="2">
    <citation type="submission" date="2017-09" db="EMBL/GenBank/DDBJ databases">
        <title>FDA dAtabase for Regulatory Grade micrObial Sequences (FDA-ARGOS): Supporting development and validation of Infectious Disease Dx tests.</title>
        <authorList>
            <person name="Minogue T."/>
            <person name="Wolcott M."/>
            <person name="Wasieloski L."/>
            <person name="Aguilar W."/>
            <person name="Moore D."/>
            <person name="Tallon L.J."/>
            <person name="Sadzewicz L."/>
            <person name="Ott S."/>
            <person name="Zhao X."/>
            <person name="Nagaraj S."/>
            <person name="Vavikolanu K."/>
            <person name="Aluvathingal J."/>
            <person name="Nadendla S."/>
            <person name="Sichtig H."/>
        </authorList>
    </citation>
    <scope>NUCLEOTIDE SEQUENCE</scope>
    <source>
        <strain evidence="3">FDAARGOS_387</strain>
    </source>
</reference>
<reference evidence="4 6" key="3">
    <citation type="submission" date="2019-03" db="EMBL/GenBank/DDBJ databases">
        <authorList>
            <consortium name="Pathogen Informatics"/>
        </authorList>
    </citation>
    <scope>NUCLEOTIDE SEQUENCE [LARGE SCALE GENOMIC DNA]</scope>
    <source>
        <strain evidence="4 6">NCTC12282</strain>
    </source>
</reference>
<feature type="region of interest" description="Disordered" evidence="2">
    <location>
        <begin position="347"/>
        <end position="372"/>
    </location>
</feature>
<feature type="coiled-coil region" evidence="1">
    <location>
        <begin position="206"/>
        <end position="240"/>
    </location>
</feature>
<dbReference type="Proteomes" id="UP000373449">
    <property type="component" value="Unassembled WGS sequence"/>
</dbReference>
<dbReference type="AlphaFoldDB" id="A0A2C6DJV7"/>
<reference evidence="5" key="1">
    <citation type="submission" date="2017-09" db="EMBL/GenBank/DDBJ databases">
        <title>FDA dAtabase for Regulatory Grade micrObial Sequences (FDA-ARGOS): Supporting development and validation of Infectious Disease Dx tests.</title>
        <authorList>
            <person name="Minogue T."/>
            <person name="Wolcott M."/>
            <person name="Wasieloski L."/>
            <person name="Aguilar W."/>
            <person name="Moore D."/>
            <person name="Tallon L."/>
            <person name="Sadzewicz L."/>
            <person name="Ott S."/>
            <person name="Zhao X."/>
            <person name="Nagaraj S."/>
            <person name="Vavikolanu K."/>
            <person name="Aluvathingal J."/>
            <person name="Nadendla S."/>
            <person name="Sichtig H."/>
        </authorList>
    </citation>
    <scope>NUCLEOTIDE SEQUENCE [LARGE SCALE GENOMIC DNA]</scope>
    <source>
        <strain evidence="5">FDAARGOS_387</strain>
    </source>
</reference>
<dbReference type="EMBL" id="PDDX01000001">
    <property type="protein sequence ID" value="PHI28983.1"/>
    <property type="molecule type" value="Genomic_DNA"/>
</dbReference>
<dbReference type="Proteomes" id="UP000224974">
    <property type="component" value="Unassembled WGS sequence"/>
</dbReference>